<protein>
    <recommendedName>
        <fullName evidence="3">ribonuclease H</fullName>
        <ecNumber evidence="3">3.1.26.4</ecNumber>
    </recommendedName>
</protein>
<dbReference type="GO" id="GO:0043137">
    <property type="term" value="P:DNA replication, removal of RNA primer"/>
    <property type="evidence" value="ECO:0007669"/>
    <property type="project" value="TreeGrafter"/>
</dbReference>
<name>A0A0D7BPU1_9AGAR</name>
<evidence type="ECO:0000256" key="3">
    <source>
        <dbReference type="ARBA" id="ARBA00012180"/>
    </source>
</evidence>
<evidence type="ECO:0000313" key="9">
    <source>
        <dbReference type="EMBL" id="KIY72179.1"/>
    </source>
</evidence>
<dbReference type="Gene3D" id="3.30.420.10">
    <property type="entry name" value="Ribonuclease H-like superfamily/Ribonuclease H"/>
    <property type="match status" value="1"/>
</dbReference>
<dbReference type="PANTHER" id="PTHR10642">
    <property type="entry name" value="RIBONUCLEASE H1"/>
    <property type="match status" value="1"/>
</dbReference>
<evidence type="ECO:0000256" key="4">
    <source>
        <dbReference type="ARBA" id="ARBA00022722"/>
    </source>
</evidence>
<dbReference type="GO" id="GO:0004523">
    <property type="term" value="F:RNA-DNA hybrid ribonuclease activity"/>
    <property type="evidence" value="ECO:0007669"/>
    <property type="project" value="UniProtKB-EC"/>
</dbReference>
<dbReference type="InterPro" id="IPR050092">
    <property type="entry name" value="RNase_H"/>
</dbReference>
<dbReference type="OrthoDB" id="407198at2759"/>
<evidence type="ECO:0000313" key="10">
    <source>
        <dbReference type="Proteomes" id="UP000054007"/>
    </source>
</evidence>
<comment type="similarity">
    <text evidence="2">Belongs to the RNase H family.</text>
</comment>
<reference evidence="9 10" key="1">
    <citation type="journal article" date="2015" name="Fungal Genet. Biol.">
        <title>Evolution of novel wood decay mechanisms in Agaricales revealed by the genome sequences of Fistulina hepatica and Cylindrobasidium torrendii.</title>
        <authorList>
            <person name="Floudas D."/>
            <person name="Held B.W."/>
            <person name="Riley R."/>
            <person name="Nagy L.G."/>
            <person name="Koehler G."/>
            <person name="Ransdell A.S."/>
            <person name="Younus H."/>
            <person name="Chow J."/>
            <person name="Chiniquy J."/>
            <person name="Lipzen A."/>
            <person name="Tritt A."/>
            <person name="Sun H."/>
            <person name="Haridas S."/>
            <person name="LaButti K."/>
            <person name="Ohm R.A."/>
            <person name="Kues U."/>
            <person name="Blanchette R.A."/>
            <person name="Grigoriev I.V."/>
            <person name="Minto R.E."/>
            <person name="Hibbett D.S."/>
        </authorList>
    </citation>
    <scope>NUCLEOTIDE SEQUENCE [LARGE SCALE GENOMIC DNA]</scope>
    <source>
        <strain evidence="9 10">FP15055 ss-10</strain>
    </source>
</reference>
<dbReference type="STRING" id="1314674.A0A0D7BPU1"/>
<evidence type="ECO:0000256" key="1">
    <source>
        <dbReference type="ARBA" id="ARBA00000077"/>
    </source>
</evidence>
<dbReference type="Proteomes" id="UP000054007">
    <property type="component" value="Unassembled WGS sequence"/>
</dbReference>
<evidence type="ECO:0000256" key="6">
    <source>
        <dbReference type="ARBA" id="ARBA00022759"/>
    </source>
</evidence>
<dbReference type="CDD" id="cd13934">
    <property type="entry name" value="RNase_H_Dikarya_like"/>
    <property type="match status" value="1"/>
</dbReference>
<dbReference type="EMBL" id="KN880446">
    <property type="protein sequence ID" value="KIY72179.1"/>
    <property type="molecule type" value="Genomic_DNA"/>
</dbReference>
<dbReference type="GO" id="GO:0046872">
    <property type="term" value="F:metal ion binding"/>
    <property type="evidence" value="ECO:0007669"/>
    <property type="project" value="UniProtKB-KW"/>
</dbReference>
<keyword evidence="10" id="KW-1185">Reference proteome</keyword>
<evidence type="ECO:0000259" key="8">
    <source>
        <dbReference type="PROSITE" id="PS50879"/>
    </source>
</evidence>
<evidence type="ECO:0000256" key="7">
    <source>
        <dbReference type="ARBA" id="ARBA00022801"/>
    </source>
</evidence>
<keyword evidence="6" id="KW-0255">Endonuclease</keyword>
<dbReference type="PROSITE" id="PS50879">
    <property type="entry name" value="RNASE_H_1"/>
    <property type="match status" value="1"/>
</dbReference>
<dbReference type="EC" id="3.1.26.4" evidence="3"/>
<dbReference type="InterPro" id="IPR012337">
    <property type="entry name" value="RNaseH-like_sf"/>
</dbReference>
<dbReference type="InterPro" id="IPR036397">
    <property type="entry name" value="RNaseH_sf"/>
</dbReference>
<gene>
    <name evidence="9" type="ORF">CYLTODRAFT_344448</name>
</gene>
<evidence type="ECO:0000256" key="5">
    <source>
        <dbReference type="ARBA" id="ARBA00022723"/>
    </source>
</evidence>
<dbReference type="GO" id="GO:0003676">
    <property type="term" value="F:nucleic acid binding"/>
    <property type="evidence" value="ECO:0007669"/>
    <property type="project" value="InterPro"/>
</dbReference>
<sequence length="235" mass="27328">MPISYFVLRETPKSIQFPPIRIPPNTYSKRRFEPPNADDKPTTIFAPENNNLHAARFVRRSNWQEALIYAAGACTDNEHAGCAFIFHPNSPKQNVQFSLEIKGPFNEEHPQSQDRATLRAVLGALTFREWDGEGFRRVVIATDSEYVVLGLTELVYRWRDNGWVKSSGTPVENRDLWEALLERLHEVERRGTQPLFWLITKQQNAATRMAEAAADNWERTEHFTLTWFMHKPWTM</sequence>
<dbReference type="Pfam" id="PF00075">
    <property type="entry name" value="RNase_H"/>
    <property type="match status" value="1"/>
</dbReference>
<accession>A0A0D7BPU1</accession>
<dbReference type="InterPro" id="IPR002156">
    <property type="entry name" value="RNaseH_domain"/>
</dbReference>
<keyword evidence="5" id="KW-0479">Metal-binding</keyword>
<keyword evidence="7" id="KW-0378">Hydrolase</keyword>
<dbReference type="AlphaFoldDB" id="A0A0D7BPU1"/>
<organism evidence="9 10">
    <name type="scientific">Cylindrobasidium torrendii FP15055 ss-10</name>
    <dbReference type="NCBI Taxonomy" id="1314674"/>
    <lineage>
        <taxon>Eukaryota</taxon>
        <taxon>Fungi</taxon>
        <taxon>Dikarya</taxon>
        <taxon>Basidiomycota</taxon>
        <taxon>Agaricomycotina</taxon>
        <taxon>Agaricomycetes</taxon>
        <taxon>Agaricomycetidae</taxon>
        <taxon>Agaricales</taxon>
        <taxon>Marasmiineae</taxon>
        <taxon>Physalacriaceae</taxon>
        <taxon>Cylindrobasidium</taxon>
    </lineage>
</organism>
<evidence type="ECO:0000256" key="2">
    <source>
        <dbReference type="ARBA" id="ARBA00005300"/>
    </source>
</evidence>
<proteinExistence type="inferred from homology"/>
<feature type="domain" description="RNase H type-1" evidence="8">
    <location>
        <begin position="62"/>
        <end position="219"/>
    </location>
</feature>
<dbReference type="PANTHER" id="PTHR10642:SF26">
    <property type="entry name" value="RIBONUCLEASE H1"/>
    <property type="match status" value="1"/>
</dbReference>
<dbReference type="SUPFAM" id="SSF53098">
    <property type="entry name" value="Ribonuclease H-like"/>
    <property type="match status" value="1"/>
</dbReference>
<comment type="catalytic activity">
    <reaction evidence="1">
        <text>Endonucleolytic cleavage to 5'-phosphomonoester.</text>
        <dbReference type="EC" id="3.1.26.4"/>
    </reaction>
</comment>
<keyword evidence="4" id="KW-0540">Nuclease</keyword>